<dbReference type="PATRIC" id="fig|999552.6.peg.3549"/>
<dbReference type="HOGENOM" id="CLU_046417_0_0_5"/>
<evidence type="ECO:0008006" key="3">
    <source>
        <dbReference type="Google" id="ProtNLM"/>
    </source>
</evidence>
<dbReference type="Proteomes" id="UP000018780">
    <property type="component" value="Chromosome"/>
</dbReference>
<accession>V9VZC1</accession>
<dbReference type="GO" id="GO:0020037">
    <property type="term" value="F:heme binding"/>
    <property type="evidence" value="ECO:0007669"/>
    <property type="project" value="InterPro"/>
</dbReference>
<dbReference type="SUPFAM" id="SSF56634">
    <property type="entry name" value="Heme-dependent catalase-like"/>
    <property type="match status" value="1"/>
</dbReference>
<organism evidence="1 2">
    <name type="scientific">Leisingera methylohalidivorans DSM 14336</name>
    <dbReference type="NCBI Taxonomy" id="999552"/>
    <lineage>
        <taxon>Bacteria</taxon>
        <taxon>Pseudomonadati</taxon>
        <taxon>Pseudomonadota</taxon>
        <taxon>Alphaproteobacteria</taxon>
        <taxon>Rhodobacterales</taxon>
        <taxon>Roseobacteraceae</taxon>
        <taxon>Leisingera</taxon>
    </lineage>
</organism>
<dbReference type="STRING" id="999552.METH_17850"/>
<sequence length="337" mass="37543">MTGGGMKLGEERIPPDEAEVFEALIATNLKTVWMEGTTAKRGQHGKHHGLAKGTFQVSSDLPEGFAVGVFQPGREYRCQLRFSNGGKLDDTDEDVRGMAIKLFDVEGKKLLAGRGPSTEQDFLLVDHPTYFTATMAEYLAFNRHFTPIQDMRGNGMLPLKVIRALWGLAMLSIFHRKTLKAARMFAGRQVHSILSLTFHSTTPYLFGEGRAVKYKAVGHGPKGGTLDCDNGLGRSLRDTLRQAPVTFDFGVIVQTDAIRHPIEDPTVDWEANGANFISLAKLTLEQQENSSEKDALAEKLRFNPWMALPEHRPLGFINRARGEIYRAMSNLRGRKTR</sequence>
<dbReference type="AlphaFoldDB" id="V9VZC1"/>
<gene>
    <name evidence="1" type="ORF">METH_17850</name>
</gene>
<dbReference type="Gene3D" id="2.40.180.10">
    <property type="entry name" value="Catalase core domain"/>
    <property type="match status" value="1"/>
</dbReference>
<reference evidence="1 2" key="1">
    <citation type="submission" date="2013-09" db="EMBL/GenBank/DDBJ databases">
        <authorList>
            <consortium name="DOE Joint Genome Institute"/>
            <person name="Klenk H.-P."/>
            <person name="Huntemann M."/>
            <person name="Han J."/>
            <person name="Chen A."/>
            <person name="Kyrpides N."/>
            <person name="Mavromatis K."/>
            <person name="Markowitz V."/>
            <person name="Palaniappan K."/>
            <person name="Ivanova N."/>
            <person name="Schaumberg A."/>
            <person name="Pati A."/>
            <person name="Liolios K."/>
            <person name="Nordberg H.P."/>
            <person name="Cantor M.N."/>
            <person name="Hua S.X."/>
            <person name="Woyke T."/>
        </authorList>
    </citation>
    <scope>NUCLEOTIDE SEQUENCE [LARGE SCALE GENOMIC DNA]</scope>
    <source>
        <strain evidence="1 2">DSM 14336</strain>
    </source>
</reference>
<name>V9VZC1_9RHOB</name>
<keyword evidence="2" id="KW-1185">Reference proteome</keyword>
<evidence type="ECO:0000313" key="1">
    <source>
        <dbReference type="EMBL" id="AHD03263.1"/>
    </source>
</evidence>
<dbReference type="EMBL" id="CP006773">
    <property type="protein sequence ID" value="AHD03263.1"/>
    <property type="molecule type" value="Genomic_DNA"/>
</dbReference>
<evidence type="ECO:0000313" key="2">
    <source>
        <dbReference type="Proteomes" id="UP000018780"/>
    </source>
</evidence>
<protein>
    <recommendedName>
        <fullName evidence="3">Catalase</fullName>
    </recommendedName>
</protein>
<dbReference type="KEGG" id="lmd:METH_17850"/>
<dbReference type="InterPro" id="IPR020835">
    <property type="entry name" value="Catalase_sf"/>
</dbReference>
<proteinExistence type="predicted"/>